<comment type="caution">
    <text evidence="1">The sequence shown here is derived from an EMBL/GenBank/DDBJ whole genome shotgun (WGS) entry which is preliminary data.</text>
</comment>
<protein>
    <submittedName>
        <fullName evidence="1">Uncharacterized protein</fullName>
    </submittedName>
</protein>
<gene>
    <name evidence="1" type="ORF">OUZ56_029746</name>
</gene>
<dbReference type="Proteomes" id="UP001234178">
    <property type="component" value="Unassembled WGS sequence"/>
</dbReference>
<dbReference type="EMBL" id="JAOYFB010000040">
    <property type="protein sequence ID" value="KAK4037717.1"/>
    <property type="molecule type" value="Genomic_DNA"/>
</dbReference>
<proteinExistence type="predicted"/>
<keyword evidence="2" id="KW-1185">Reference proteome</keyword>
<sequence>MRNHLLKVGYGKRQVRQRVSNHFVSYWYDVLIWFVKKRYFDLSAGVVETASVIRLRCGCETESRWSNLHFIVPTCFIVDYPIAVQRVRRFEVQDSSYFHIVLIADGCVDRCAGSRN</sequence>
<accession>A0ABR0B7Q8</accession>
<organism evidence="1 2">
    <name type="scientific">Daphnia magna</name>
    <dbReference type="NCBI Taxonomy" id="35525"/>
    <lineage>
        <taxon>Eukaryota</taxon>
        <taxon>Metazoa</taxon>
        <taxon>Ecdysozoa</taxon>
        <taxon>Arthropoda</taxon>
        <taxon>Crustacea</taxon>
        <taxon>Branchiopoda</taxon>
        <taxon>Diplostraca</taxon>
        <taxon>Cladocera</taxon>
        <taxon>Anomopoda</taxon>
        <taxon>Daphniidae</taxon>
        <taxon>Daphnia</taxon>
    </lineage>
</organism>
<evidence type="ECO:0000313" key="2">
    <source>
        <dbReference type="Proteomes" id="UP001234178"/>
    </source>
</evidence>
<reference evidence="1 2" key="1">
    <citation type="journal article" date="2023" name="Nucleic Acids Res.">
        <title>The hologenome of Daphnia magna reveals possible DNA methylation and microbiome-mediated evolution of the host genome.</title>
        <authorList>
            <person name="Chaturvedi A."/>
            <person name="Li X."/>
            <person name="Dhandapani V."/>
            <person name="Marshall H."/>
            <person name="Kissane S."/>
            <person name="Cuenca-Cambronero M."/>
            <person name="Asole G."/>
            <person name="Calvet F."/>
            <person name="Ruiz-Romero M."/>
            <person name="Marangio P."/>
            <person name="Guigo R."/>
            <person name="Rago D."/>
            <person name="Mirbahai L."/>
            <person name="Eastwood N."/>
            <person name="Colbourne J.K."/>
            <person name="Zhou J."/>
            <person name="Mallon E."/>
            <person name="Orsini L."/>
        </authorList>
    </citation>
    <scope>NUCLEOTIDE SEQUENCE [LARGE SCALE GENOMIC DNA]</scope>
    <source>
        <strain evidence="1">LRV0_1</strain>
    </source>
</reference>
<evidence type="ECO:0000313" key="1">
    <source>
        <dbReference type="EMBL" id="KAK4037717.1"/>
    </source>
</evidence>
<name>A0ABR0B7Q8_9CRUS</name>